<evidence type="ECO:0000256" key="6">
    <source>
        <dbReference type="SAM" id="Coils"/>
    </source>
</evidence>
<dbReference type="PANTHER" id="PTHR32309:SF13">
    <property type="entry name" value="FERRIC ENTEROBACTIN TRANSPORT PROTEIN FEPE"/>
    <property type="match status" value="1"/>
</dbReference>
<dbReference type="Proteomes" id="UP001501353">
    <property type="component" value="Unassembled WGS sequence"/>
</dbReference>
<accession>A0ABP7T4E5</accession>
<keyword evidence="11" id="KW-1185">Reference proteome</keyword>
<name>A0ABP7T4E5_9BURK</name>
<feature type="region of interest" description="Disordered" evidence="7">
    <location>
        <begin position="454"/>
        <end position="473"/>
    </location>
</feature>
<evidence type="ECO:0000256" key="7">
    <source>
        <dbReference type="SAM" id="MobiDB-lite"/>
    </source>
</evidence>
<evidence type="ECO:0000313" key="11">
    <source>
        <dbReference type="Proteomes" id="UP001501353"/>
    </source>
</evidence>
<keyword evidence="5 8" id="KW-0472">Membrane</keyword>
<evidence type="ECO:0000256" key="1">
    <source>
        <dbReference type="ARBA" id="ARBA00004651"/>
    </source>
</evidence>
<keyword evidence="4 8" id="KW-1133">Transmembrane helix</keyword>
<dbReference type="PANTHER" id="PTHR32309">
    <property type="entry name" value="TYROSINE-PROTEIN KINASE"/>
    <property type="match status" value="1"/>
</dbReference>
<dbReference type="NCBIfam" id="TIGR03017">
    <property type="entry name" value="EpsF"/>
    <property type="match status" value="1"/>
</dbReference>
<evidence type="ECO:0000256" key="5">
    <source>
        <dbReference type="ARBA" id="ARBA00023136"/>
    </source>
</evidence>
<proteinExistence type="predicted"/>
<dbReference type="RefSeq" id="WP_344762876.1">
    <property type="nucleotide sequence ID" value="NZ_BAAAZE010000008.1"/>
</dbReference>
<keyword evidence="6" id="KW-0175">Coiled coil</keyword>
<keyword evidence="2" id="KW-1003">Cell membrane</keyword>
<sequence>MNLSQLLFALRARYKLILLTLVLTVAATVVVSLLLPKTYLATTALVVNYKGVDQVTGLSLPAQMQPGYIATQVDIIKSKSVAFKVVDELRLAESPEVKQQFMDATGGVGTIRDWLSNLILANVDVVPSRESSVLYVTVKGADPQFVAAVANAFAKAYLQLSIQLKTEPAQQASGYINTQIKELRDRYEQSQNRLSEYQKKNNIYSADNRIDIETARLNELSSQLVQVQALSMEASSRQRQALGNAGESPDVQNNPLIQNLKSSLALAEAKFSDTSQRVAENHPQYIAAKSEVDKMRATLNEQVQTASASVATTAVITQQRESQLRSALAAQKVKIMTLNGARDEFNVMTNETENDRRAYEVASQRFTQTNLEGQSKQADIAVLTAATAPTSAAGPRIVLNTLLSFVVGLLLGVGAALALEFLDQRIRSAGQLGDAFGLPVLGVIEKTTSLSQKRSYKSLRGPGEGSSMMPGKA</sequence>
<organism evidence="10 11">
    <name type="scientific">Actimicrobium antarcticum</name>
    <dbReference type="NCBI Taxonomy" id="1051899"/>
    <lineage>
        <taxon>Bacteria</taxon>
        <taxon>Pseudomonadati</taxon>
        <taxon>Pseudomonadota</taxon>
        <taxon>Betaproteobacteria</taxon>
        <taxon>Burkholderiales</taxon>
        <taxon>Oxalobacteraceae</taxon>
        <taxon>Actimicrobium</taxon>
    </lineage>
</organism>
<evidence type="ECO:0000256" key="8">
    <source>
        <dbReference type="SAM" id="Phobius"/>
    </source>
</evidence>
<evidence type="ECO:0000256" key="4">
    <source>
        <dbReference type="ARBA" id="ARBA00022989"/>
    </source>
</evidence>
<keyword evidence="3 8" id="KW-0812">Transmembrane</keyword>
<feature type="coiled-coil region" evidence="6">
    <location>
        <begin position="180"/>
        <end position="207"/>
    </location>
</feature>
<dbReference type="Pfam" id="PF02706">
    <property type="entry name" value="Wzz"/>
    <property type="match status" value="1"/>
</dbReference>
<evidence type="ECO:0000256" key="2">
    <source>
        <dbReference type="ARBA" id="ARBA00022475"/>
    </source>
</evidence>
<evidence type="ECO:0000313" key="10">
    <source>
        <dbReference type="EMBL" id="GAA4020921.1"/>
    </source>
</evidence>
<gene>
    <name evidence="10" type="ORF">GCM10022212_17160</name>
</gene>
<dbReference type="InterPro" id="IPR017468">
    <property type="entry name" value="Chain_len_reg_EpsF"/>
</dbReference>
<protein>
    <submittedName>
        <fullName evidence="10">GumC family protein</fullName>
    </submittedName>
</protein>
<dbReference type="EMBL" id="BAAAZE010000008">
    <property type="protein sequence ID" value="GAA4020921.1"/>
    <property type="molecule type" value="Genomic_DNA"/>
</dbReference>
<feature type="transmembrane region" description="Helical" evidence="8">
    <location>
        <begin position="397"/>
        <end position="419"/>
    </location>
</feature>
<reference evidence="11" key="1">
    <citation type="journal article" date="2019" name="Int. J. Syst. Evol. Microbiol.">
        <title>The Global Catalogue of Microorganisms (GCM) 10K type strain sequencing project: providing services to taxonomists for standard genome sequencing and annotation.</title>
        <authorList>
            <consortium name="The Broad Institute Genomics Platform"/>
            <consortium name="The Broad Institute Genome Sequencing Center for Infectious Disease"/>
            <person name="Wu L."/>
            <person name="Ma J."/>
        </authorList>
    </citation>
    <scope>NUCLEOTIDE SEQUENCE [LARGE SCALE GENOMIC DNA]</scope>
    <source>
        <strain evidence="11">JCM 16673</strain>
    </source>
</reference>
<evidence type="ECO:0000259" key="9">
    <source>
        <dbReference type="Pfam" id="PF02706"/>
    </source>
</evidence>
<evidence type="ECO:0000256" key="3">
    <source>
        <dbReference type="ARBA" id="ARBA00022692"/>
    </source>
</evidence>
<comment type="caution">
    <text evidence="10">The sequence shown here is derived from an EMBL/GenBank/DDBJ whole genome shotgun (WGS) entry which is preliminary data.</text>
</comment>
<dbReference type="InterPro" id="IPR003856">
    <property type="entry name" value="LPS_length_determ_N"/>
</dbReference>
<dbReference type="InterPro" id="IPR050445">
    <property type="entry name" value="Bact_polysacc_biosynth/exp"/>
</dbReference>
<comment type="subcellular location">
    <subcellularLocation>
        <location evidence="1">Cell membrane</location>
        <topology evidence="1">Multi-pass membrane protein</topology>
    </subcellularLocation>
</comment>
<feature type="domain" description="Polysaccharide chain length determinant N-terminal" evidence="9">
    <location>
        <begin position="2"/>
        <end position="89"/>
    </location>
</feature>